<evidence type="ECO:0000256" key="4">
    <source>
        <dbReference type="ARBA" id="ARBA00022825"/>
    </source>
</evidence>
<evidence type="ECO:0000313" key="9">
    <source>
        <dbReference type="Proteomes" id="UP000284379"/>
    </source>
</evidence>
<dbReference type="GO" id="GO:0006508">
    <property type="term" value="P:proteolysis"/>
    <property type="evidence" value="ECO:0007669"/>
    <property type="project" value="UniProtKB-KW"/>
</dbReference>
<evidence type="ECO:0000256" key="1">
    <source>
        <dbReference type="ARBA" id="ARBA00011073"/>
    </source>
</evidence>
<gene>
    <name evidence="8" type="ORF">DW888_19440</name>
</gene>
<dbReference type="GO" id="GO:0004252">
    <property type="term" value="F:serine-type endopeptidase activity"/>
    <property type="evidence" value="ECO:0007669"/>
    <property type="project" value="UniProtKB-UniRule"/>
</dbReference>
<reference evidence="8 9" key="1">
    <citation type="submission" date="2018-08" db="EMBL/GenBank/DDBJ databases">
        <title>A genome reference for cultivated species of the human gut microbiota.</title>
        <authorList>
            <person name="Zou Y."/>
            <person name="Xue W."/>
            <person name="Luo G."/>
        </authorList>
    </citation>
    <scope>NUCLEOTIDE SEQUENCE [LARGE SCALE GENOMIC DNA]</scope>
    <source>
        <strain evidence="8 9">AM40-30BH</strain>
    </source>
</reference>
<evidence type="ECO:0000259" key="7">
    <source>
        <dbReference type="Pfam" id="PF00082"/>
    </source>
</evidence>
<keyword evidence="3 5" id="KW-0378">Hydrolase</keyword>
<comment type="caution">
    <text evidence="8">The sequence shown here is derived from an EMBL/GenBank/DDBJ whole genome shotgun (WGS) entry which is preliminary data.</text>
</comment>
<protein>
    <submittedName>
        <fullName evidence="8">Serine protease</fullName>
    </submittedName>
</protein>
<evidence type="ECO:0000256" key="5">
    <source>
        <dbReference type="PROSITE-ProRule" id="PRU01240"/>
    </source>
</evidence>
<dbReference type="PIRSF" id="PIRSF037903">
    <property type="entry name" value="Subtilisin_rel_GFO_2223"/>
    <property type="match status" value="1"/>
</dbReference>
<dbReference type="Proteomes" id="UP000284379">
    <property type="component" value="Unassembled WGS sequence"/>
</dbReference>
<dbReference type="InterPro" id="IPR023827">
    <property type="entry name" value="Peptidase_S8_Asp-AS"/>
</dbReference>
<dbReference type="RefSeq" id="WP_122202261.1">
    <property type="nucleotide sequence ID" value="NZ_CABJFV010000030.1"/>
</dbReference>
<dbReference type="SUPFAM" id="SSF52743">
    <property type="entry name" value="Subtilisin-like"/>
    <property type="match status" value="1"/>
</dbReference>
<dbReference type="PANTHER" id="PTHR43806:SF67">
    <property type="entry name" value="EGF-LIKE DOMAIN-CONTAINING PROTEIN"/>
    <property type="match status" value="1"/>
</dbReference>
<evidence type="ECO:0000256" key="2">
    <source>
        <dbReference type="ARBA" id="ARBA00022670"/>
    </source>
</evidence>
<dbReference type="AlphaFoldDB" id="A0A413V818"/>
<dbReference type="InterPro" id="IPR000209">
    <property type="entry name" value="Peptidase_S8/S53_dom"/>
</dbReference>
<dbReference type="InterPro" id="IPR023828">
    <property type="entry name" value="Peptidase_S8_Ser-AS"/>
</dbReference>
<keyword evidence="4 5" id="KW-0720">Serine protease</keyword>
<evidence type="ECO:0000313" key="8">
    <source>
        <dbReference type="EMBL" id="RHB29742.1"/>
    </source>
</evidence>
<dbReference type="Pfam" id="PF00082">
    <property type="entry name" value="Peptidase_S8"/>
    <property type="match status" value="1"/>
</dbReference>
<evidence type="ECO:0000256" key="3">
    <source>
        <dbReference type="ARBA" id="ARBA00022801"/>
    </source>
</evidence>
<dbReference type="PANTHER" id="PTHR43806">
    <property type="entry name" value="PEPTIDASE S8"/>
    <property type="match status" value="1"/>
</dbReference>
<comment type="similarity">
    <text evidence="1 5">Belongs to the peptidase S8 family.</text>
</comment>
<dbReference type="PROSITE" id="PS00136">
    <property type="entry name" value="SUBTILASE_ASP"/>
    <property type="match status" value="1"/>
</dbReference>
<feature type="active site" description="Charge relay system" evidence="5">
    <location>
        <position position="392"/>
    </location>
</feature>
<dbReference type="Gene3D" id="3.40.50.200">
    <property type="entry name" value="Peptidase S8/S53 domain"/>
    <property type="match status" value="1"/>
</dbReference>
<dbReference type="InterPro" id="IPR017317">
    <property type="entry name" value="Pept_S8_subtilisin_bacteroid-2"/>
</dbReference>
<feature type="active site" description="Charge relay system" evidence="5">
    <location>
        <position position="178"/>
    </location>
</feature>
<proteinExistence type="inferred from homology"/>
<feature type="domain" description="Peptidase S8/S53" evidence="7">
    <location>
        <begin position="169"/>
        <end position="438"/>
    </location>
</feature>
<feature type="active site" description="Charge relay system" evidence="5">
    <location>
        <position position="214"/>
    </location>
</feature>
<keyword evidence="6" id="KW-0732">Signal</keyword>
<dbReference type="PROSITE" id="PS51892">
    <property type="entry name" value="SUBTILASE"/>
    <property type="match status" value="1"/>
</dbReference>
<name>A0A413V818_9BACE</name>
<dbReference type="CDD" id="cd07493">
    <property type="entry name" value="Peptidases_S8_9"/>
    <property type="match status" value="1"/>
</dbReference>
<feature type="chain" id="PRO_5019206685" evidence="6">
    <location>
        <begin position="19"/>
        <end position="450"/>
    </location>
</feature>
<accession>A0A413V818</accession>
<dbReference type="InterPro" id="IPR036852">
    <property type="entry name" value="Peptidase_S8/S53_dom_sf"/>
</dbReference>
<dbReference type="EMBL" id="QSGO01000030">
    <property type="protein sequence ID" value="RHB29742.1"/>
    <property type="molecule type" value="Genomic_DNA"/>
</dbReference>
<dbReference type="PROSITE" id="PS00138">
    <property type="entry name" value="SUBTILASE_SER"/>
    <property type="match status" value="1"/>
</dbReference>
<evidence type="ECO:0000256" key="6">
    <source>
        <dbReference type="SAM" id="SignalP"/>
    </source>
</evidence>
<sequence length="450" mass="49296">MRKLILGALLLATTGVSAQQDTLKYRISLRDKAATTYSLDRPEEFLSKKAIERRQKQRLAIDSTDLPVCRKYVDAIRKKGVNIVTMGKWDNFVTVSCNDTTLIDKIAKLPFVRATEKVWIAPDPKNPTMATERDSLVNTPLWIKEAYGPALRQIRISNGDKLHKAGFKGQGMTIAVIDAGFHNADSIDAMKNINILGTKDFVNPQADIYAESSHGMCVLSCIGMNQPHVMIGTAPEASFWLLRSEDEYSEHLVEQDYWAAAIEFADSVGVDVVNTSLGYYAFDDKSKDYRYRDLDGHFALMSRQAAKAADKGMIVVCSAGNAGSGPWKKTTPPGDADNVLTVGAISKKGELAPFSSIGNTADGRVKPDVMAVGLGSDVMGTDGVLRRANGTSFSSPIMCGMVTCLWQALPNLTAKEIIELVRRSGDRAKYPDNIYGYGIPDMWKAYQSAK</sequence>
<dbReference type="InterPro" id="IPR050131">
    <property type="entry name" value="Peptidase_S8_subtilisin-like"/>
</dbReference>
<organism evidence="8 9">
    <name type="scientific">Bacteroides nordii</name>
    <dbReference type="NCBI Taxonomy" id="291645"/>
    <lineage>
        <taxon>Bacteria</taxon>
        <taxon>Pseudomonadati</taxon>
        <taxon>Bacteroidota</taxon>
        <taxon>Bacteroidia</taxon>
        <taxon>Bacteroidales</taxon>
        <taxon>Bacteroidaceae</taxon>
        <taxon>Bacteroides</taxon>
    </lineage>
</organism>
<feature type="signal peptide" evidence="6">
    <location>
        <begin position="1"/>
        <end position="18"/>
    </location>
</feature>
<keyword evidence="2 5" id="KW-0645">Protease</keyword>